<feature type="domain" description="Fucosyltransferase C-terminal" evidence="9">
    <location>
        <begin position="133"/>
        <end position="315"/>
    </location>
</feature>
<protein>
    <recommendedName>
        <fullName evidence="7">Fucosyltransferase</fullName>
        <ecNumber evidence="7">2.4.1.-</ecNumber>
    </recommendedName>
</protein>
<evidence type="ECO:0000256" key="6">
    <source>
        <dbReference type="ARBA" id="ARBA00023034"/>
    </source>
</evidence>
<keyword evidence="5 7" id="KW-0808">Transferase</keyword>
<evidence type="ECO:0000256" key="8">
    <source>
        <dbReference type="SAM" id="MobiDB-lite"/>
    </source>
</evidence>
<dbReference type="EC" id="2.4.1.-" evidence="7"/>
<dbReference type="InterPro" id="IPR055270">
    <property type="entry name" value="Glyco_tran_10_C"/>
</dbReference>
<dbReference type="PANTHER" id="PTHR48438">
    <property type="entry name" value="ALPHA-(1,3)-FUCOSYLTRANSFERASE C-RELATED"/>
    <property type="match status" value="1"/>
</dbReference>
<dbReference type="GO" id="GO:0032580">
    <property type="term" value="C:Golgi cisterna membrane"/>
    <property type="evidence" value="ECO:0007669"/>
    <property type="project" value="UniProtKB-SubCell"/>
</dbReference>
<accession>A0AAD9KL92</accession>
<organism evidence="10 11">
    <name type="scientific">Ridgeia piscesae</name>
    <name type="common">Tubeworm</name>
    <dbReference type="NCBI Taxonomy" id="27915"/>
    <lineage>
        <taxon>Eukaryota</taxon>
        <taxon>Metazoa</taxon>
        <taxon>Spiralia</taxon>
        <taxon>Lophotrochozoa</taxon>
        <taxon>Annelida</taxon>
        <taxon>Polychaeta</taxon>
        <taxon>Sedentaria</taxon>
        <taxon>Canalipalpata</taxon>
        <taxon>Sabellida</taxon>
        <taxon>Siboglinidae</taxon>
        <taxon>Ridgeia</taxon>
    </lineage>
</organism>
<dbReference type="EMBL" id="JAODUO010000892">
    <property type="protein sequence ID" value="KAK2173219.1"/>
    <property type="molecule type" value="Genomic_DNA"/>
</dbReference>
<sequence>MEMQNHGGSKTVGDTGNRSLFDRATSSCPPFYLRLKAEMPRYRLRTRGVLAGNTRRQSTTCEPTRFNITWGSPRPRHVQPYGLCLPRWAAVGGTTDKLSAALYRKRPWMTKNMRRDEWLPPPRNEARRNFARGKTRVVALFVSKCVSPSLREKYVAQLRQHVSVDIYGKCGNLSCGSGPRPGVAALQHPECEAMLNRKYKFYLAFENTICADYVTEKVWARLKMDIVPVVLGGADYRSLLPPRSYIDVRDFTSPAALARHLVNVDRNDTLYNSYFAWRQHYQCWAERPRLVDPCPLCDYLHRQRGRRQVVPDIMDFWSHSRCTSPREYYANIADIR</sequence>
<comment type="subcellular location">
    <subcellularLocation>
        <location evidence="1">Golgi apparatus membrane</location>
        <topology evidence="1">Single-pass type II membrane protein</topology>
    </subcellularLocation>
    <subcellularLocation>
        <location evidence="7">Golgi apparatus</location>
        <location evidence="7">Golgi stack membrane</location>
        <topology evidence="7">Single-pass type II membrane protein</topology>
    </subcellularLocation>
</comment>
<dbReference type="PANTHER" id="PTHR48438:SF1">
    <property type="entry name" value="ALPHA-(1,3)-FUCOSYLTRANSFERASE C-RELATED"/>
    <property type="match status" value="1"/>
</dbReference>
<dbReference type="AlphaFoldDB" id="A0AAD9KL92"/>
<dbReference type="FunFam" id="3.40.50.11660:FF:000004">
    <property type="entry name" value="Glycoprotein 3-alpha-L-fucosyltransferase A"/>
    <property type="match status" value="1"/>
</dbReference>
<proteinExistence type="inferred from homology"/>
<evidence type="ECO:0000256" key="5">
    <source>
        <dbReference type="ARBA" id="ARBA00022679"/>
    </source>
</evidence>
<dbReference type="InterPro" id="IPR038577">
    <property type="entry name" value="GT10-like_C_sf"/>
</dbReference>
<dbReference type="SUPFAM" id="SSF53756">
    <property type="entry name" value="UDP-Glycosyltransferase/glycogen phosphorylase"/>
    <property type="match status" value="1"/>
</dbReference>
<evidence type="ECO:0000313" key="11">
    <source>
        <dbReference type="Proteomes" id="UP001209878"/>
    </source>
</evidence>
<keyword evidence="7" id="KW-0812">Transmembrane</keyword>
<dbReference type="GO" id="GO:0000139">
    <property type="term" value="C:Golgi membrane"/>
    <property type="evidence" value="ECO:0007669"/>
    <property type="project" value="UniProtKB-SubCell"/>
</dbReference>
<name>A0AAD9KL92_RIDPI</name>
<evidence type="ECO:0000256" key="2">
    <source>
        <dbReference type="ARBA" id="ARBA00004922"/>
    </source>
</evidence>
<gene>
    <name evidence="10" type="ORF">NP493_892g02007</name>
</gene>
<evidence type="ECO:0000256" key="7">
    <source>
        <dbReference type="RuleBase" id="RU003832"/>
    </source>
</evidence>
<evidence type="ECO:0000256" key="3">
    <source>
        <dbReference type="ARBA" id="ARBA00008919"/>
    </source>
</evidence>
<dbReference type="GO" id="GO:0008417">
    <property type="term" value="F:fucosyltransferase activity"/>
    <property type="evidence" value="ECO:0007669"/>
    <property type="project" value="InterPro"/>
</dbReference>
<feature type="region of interest" description="Disordered" evidence="8">
    <location>
        <begin position="1"/>
        <end position="21"/>
    </location>
</feature>
<comment type="caution">
    <text evidence="10">The sequence shown here is derived from an EMBL/GenBank/DDBJ whole genome shotgun (WGS) entry which is preliminary data.</text>
</comment>
<evidence type="ECO:0000256" key="1">
    <source>
        <dbReference type="ARBA" id="ARBA00004323"/>
    </source>
</evidence>
<evidence type="ECO:0000256" key="4">
    <source>
        <dbReference type="ARBA" id="ARBA00022676"/>
    </source>
</evidence>
<evidence type="ECO:0000313" key="10">
    <source>
        <dbReference type="EMBL" id="KAK2173219.1"/>
    </source>
</evidence>
<dbReference type="Gene3D" id="3.40.50.11660">
    <property type="entry name" value="Glycosyl transferase family 10, C-terminal domain"/>
    <property type="match status" value="1"/>
</dbReference>
<dbReference type="Pfam" id="PF00852">
    <property type="entry name" value="Glyco_transf_10"/>
    <property type="match status" value="1"/>
</dbReference>
<keyword evidence="7" id="KW-0472">Membrane</keyword>
<dbReference type="Proteomes" id="UP001209878">
    <property type="component" value="Unassembled WGS sequence"/>
</dbReference>
<keyword evidence="4 7" id="KW-0328">Glycosyltransferase</keyword>
<comment type="pathway">
    <text evidence="2">Protein modification; protein glycosylation.</text>
</comment>
<keyword evidence="11" id="KW-1185">Reference proteome</keyword>
<keyword evidence="6 7" id="KW-0333">Golgi apparatus</keyword>
<comment type="similarity">
    <text evidence="3 7">Belongs to the glycosyltransferase 10 family.</text>
</comment>
<evidence type="ECO:0000259" key="9">
    <source>
        <dbReference type="Pfam" id="PF00852"/>
    </source>
</evidence>
<reference evidence="10" key="1">
    <citation type="journal article" date="2023" name="Mol. Biol. Evol.">
        <title>Third-Generation Sequencing Reveals the Adaptive Role of the Epigenome in Three Deep-Sea Polychaetes.</title>
        <authorList>
            <person name="Perez M."/>
            <person name="Aroh O."/>
            <person name="Sun Y."/>
            <person name="Lan Y."/>
            <person name="Juniper S.K."/>
            <person name="Young C.R."/>
            <person name="Angers B."/>
            <person name="Qian P.Y."/>
        </authorList>
    </citation>
    <scope>NUCLEOTIDE SEQUENCE</scope>
    <source>
        <strain evidence="10">R07B-5</strain>
    </source>
</reference>
<dbReference type="InterPro" id="IPR001503">
    <property type="entry name" value="Glyco_trans_10"/>
</dbReference>